<dbReference type="EMBL" id="CP045725">
    <property type="protein sequence ID" value="QGF24195.1"/>
    <property type="molecule type" value="Genomic_DNA"/>
</dbReference>
<dbReference type="SUPFAM" id="SSF53187">
    <property type="entry name" value="Zn-dependent exopeptidases"/>
    <property type="match status" value="1"/>
</dbReference>
<evidence type="ECO:0000256" key="8">
    <source>
        <dbReference type="ARBA" id="ARBA00050061"/>
    </source>
</evidence>
<evidence type="ECO:0000256" key="1">
    <source>
        <dbReference type="ARBA" id="ARBA00009528"/>
    </source>
</evidence>
<dbReference type="GO" id="GO:0030145">
    <property type="term" value="F:manganese ion binding"/>
    <property type="evidence" value="ECO:0007669"/>
    <property type="project" value="InterPro"/>
</dbReference>
<evidence type="ECO:0000259" key="9">
    <source>
        <dbReference type="PROSITE" id="PS00631"/>
    </source>
</evidence>
<dbReference type="GO" id="GO:0005737">
    <property type="term" value="C:cytoplasm"/>
    <property type="evidence" value="ECO:0007669"/>
    <property type="project" value="InterPro"/>
</dbReference>
<evidence type="ECO:0000256" key="4">
    <source>
        <dbReference type="ARBA" id="ARBA00022801"/>
    </source>
</evidence>
<comment type="function">
    <text evidence="6">Presumably involved in the processing and regular turnover of intracellular proteins. Catalyzes the removal of unsubstituted N-terminal amino acids from various peptides.</text>
</comment>
<evidence type="ECO:0000256" key="2">
    <source>
        <dbReference type="ARBA" id="ARBA00022438"/>
    </source>
</evidence>
<dbReference type="GO" id="GO:0070006">
    <property type="term" value="F:metalloaminopeptidase activity"/>
    <property type="evidence" value="ECO:0007669"/>
    <property type="project" value="InterPro"/>
</dbReference>
<evidence type="ECO:0000256" key="7">
    <source>
        <dbReference type="ARBA" id="ARBA00050021"/>
    </source>
</evidence>
<dbReference type="PANTHER" id="PTHR11963">
    <property type="entry name" value="LEUCINE AMINOPEPTIDASE-RELATED"/>
    <property type="match status" value="1"/>
</dbReference>
<dbReference type="InterPro" id="IPR000819">
    <property type="entry name" value="Peptidase_M17_C"/>
</dbReference>
<name>A0A5Q2FHQ7_9ACTN</name>
<proteinExistence type="inferred from homology"/>
<dbReference type="Pfam" id="PF00883">
    <property type="entry name" value="Peptidase_M17"/>
    <property type="match status" value="1"/>
</dbReference>
<evidence type="ECO:0000256" key="6">
    <source>
        <dbReference type="ARBA" id="ARBA00049972"/>
    </source>
</evidence>
<dbReference type="Gene3D" id="3.40.630.10">
    <property type="entry name" value="Zn peptidases"/>
    <property type="match status" value="1"/>
</dbReference>
<evidence type="ECO:0000256" key="3">
    <source>
        <dbReference type="ARBA" id="ARBA00022670"/>
    </source>
</evidence>
<accession>A0A5Q2FHQ7</accession>
<dbReference type="CDD" id="cd00433">
    <property type="entry name" value="Peptidase_M17"/>
    <property type="match status" value="1"/>
</dbReference>
<dbReference type="Proteomes" id="UP000386847">
    <property type="component" value="Chromosome"/>
</dbReference>
<dbReference type="GO" id="GO:0006508">
    <property type="term" value="P:proteolysis"/>
    <property type="evidence" value="ECO:0007669"/>
    <property type="project" value="UniProtKB-KW"/>
</dbReference>
<dbReference type="Gene3D" id="3.40.220.10">
    <property type="entry name" value="Leucine Aminopeptidase, subunit E, domain 1"/>
    <property type="match status" value="1"/>
</dbReference>
<comment type="similarity">
    <text evidence="1">Belongs to the peptidase M17 family.</text>
</comment>
<feature type="domain" description="Cytosol aminopeptidase" evidence="9">
    <location>
        <begin position="349"/>
        <end position="356"/>
    </location>
</feature>
<keyword evidence="3" id="KW-0645">Protease</keyword>
<dbReference type="InterPro" id="IPR011356">
    <property type="entry name" value="Leucine_aapep/pepB"/>
</dbReference>
<gene>
    <name evidence="10" type="ORF">Rai3103_11510</name>
</gene>
<keyword evidence="4 10" id="KW-0378">Hydrolase</keyword>
<dbReference type="InterPro" id="IPR043472">
    <property type="entry name" value="Macro_dom-like"/>
</dbReference>
<dbReference type="NCBIfam" id="NF002073">
    <property type="entry name" value="PRK00913.1-2"/>
    <property type="match status" value="1"/>
</dbReference>
<keyword evidence="2 10" id="KW-0031">Aminopeptidase</keyword>
<protein>
    <recommendedName>
        <fullName evidence="7">Probable cytosol aminopeptidase</fullName>
    </recommendedName>
    <alternativeName>
        <fullName evidence="8">Leucine aminopeptidase</fullName>
    </alternativeName>
    <alternativeName>
        <fullName evidence="5">Leucyl aminopeptidase</fullName>
    </alternativeName>
</protein>
<evidence type="ECO:0000256" key="5">
    <source>
        <dbReference type="ARBA" id="ARBA00033172"/>
    </source>
</evidence>
<reference evidence="10 11" key="1">
    <citation type="submission" date="2019-10" db="EMBL/GenBank/DDBJ databases">
        <title>Genomic analysis of Raineyella sp. CBA3103.</title>
        <authorList>
            <person name="Roh S.W."/>
        </authorList>
    </citation>
    <scope>NUCLEOTIDE SEQUENCE [LARGE SCALE GENOMIC DNA]</scope>
    <source>
        <strain evidence="10 11">CBA3103</strain>
    </source>
</reference>
<dbReference type="KEGG" id="rain:Rai3103_11510"/>
<sequence length="502" mass="51661">MNITTLPQLRLAEDLPDDIDYLVVGTRLVDDRGLPHGLPDGVETTALDLDLLGVGAKSRTSVGSVTPLGRLAGGTRVVAVGLGKDLPTAEVLRRAAGAAVRAICATVAAGDEVAVAVSLHEDALSLPISVFDTVRAIAEGALLGTYEPVHAVGDIPAAKVARVVVLDSDPEAHDSALRLAAAVTRAVARARDWVNTPANVLFPESFAAAVTDWFAGAPVELTVRDEDQLAAEGFGGVLAVGGGSVHPPRVVRAAYSPAGASQKLVLVGKGMTFDAGGLDIKPAGHMLTMKCDMGGAAAVMAATRAIADLGLQVEVVAYAGMAENLPSGSAYRPSDVLTMHDGTTVEVTNTDAEGRLVLADCLSVSQADDADLVVDIATLTGACMRALGLNTIGLVASSDQVAGRLLHAAERSGEAMWQMPLTDEARDKLTSPYADMASANTDGYLGMQVAAAFLEHFAGERHWAHLDIAGPAWREGTAEGYLAIGGTGAGVRTLVDLALTME</sequence>
<evidence type="ECO:0000313" key="10">
    <source>
        <dbReference type="EMBL" id="QGF24195.1"/>
    </source>
</evidence>
<dbReference type="AlphaFoldDB" id="A0A5Q2FHQ7"/>
<dbReference type="PROSITE" id="PS00631">
    <property type="entry name" value="CYTOSOL_AP"/>
    <property type="match status" value="1"/>
</dbReference>
<dbReference type="PRINTS" id="PR00481">
    <property type="entry name" value="LAMNOPPTDASE"/>
</dbReference>
<organism evidence="10 11">
    <name type="scientific">Raineyella fluvialis</name>
    <dbReference type="NCBI Taxonomy" id="2662261"/>
    <lineage>
        <taxon>Bacteria</taxon>
        <taxon>Bacillati</taxon>
        <taxon>Actinomycetota</taxon>
        <taxon>Actinomycetes</taxon>
        <taxon>Propionibacteriales</taxon>
        <taxon>Propionibacteriaceae</taxon>
        <taxon>Raineyella</taxon>
    </lineage>
</organism>
<dbReference type="RefSeq" id="WP_153572724.1">
    <property type="nucleotide sequence ID" value="NZ_CP045725.1"/>
</dbReference>
<dbReference type="PANTHER" id="PTHR11963:SF23">
    <property type="entry name" value="CYTOSOL AMINOPEPTIDASE"/>
    <property type="match status" value="1"/>
</dbReference>
<evidence type="ECO:0000313" key="11">
    <source>
        <dbReference type="Proteomes" id="UP000386847"/>
    </source>
</evidence>
<keyword evidence="11" id="KW-1185">Reference proteome</keyword>
<dbReference type="SUPFAM" id="SSF52949">
    <property type="entry name" value="Macro domain-like"/>
    <property type="match status" value="1"/>
</dbReference>
<dbReference type="Pfam" id="PF02789">
    <property type="entry name" value="Peptidase_M17_N"/>
    <property type="match status" value="1"/>
</dbReference>
<dbReference type="InterPro" id="IPR008283">
    <property type="entry name" value="Peptidase_M17_N"/>
</dbReference>